<evidence type="ECO:0000313" key="6">
    <source>
        <dbReference type="Proteomes" id="UP000637267"/>
    </source>
</evidence>
<reference evidence="6" key="1">
    <citation type="journal article" date="2019" name="Int. J. Syst. Evol. Microbiol.">
        <title>The Global Catalogue of Microorganisms (GCM) 10K type strain sequencing project: providing services to taxonomists for standard genome sequencing and annotation.</title>
        <authorList>
            <consortium name="The Broad Institute Genomics Platform"/>
            <consortium name="The Broad Institute Genome Sequencing Center for Infectious Disease"/>
            <person name="Wu L."/>
            <person name="Ma J."/>
        </authorList>
    </citation>
    <scope>NUCLEOTIDE SEQUENCE [LARGE SCALE GENOMIC DNA]</scope>
    <source>
        <strain evidence="6">CGMCC 1.8859</strain>
    </source>
</reference>
<evidence type="ECO:0000259" key="4">
    <source>
        <dbReference type="Pfam" id="PF09375"/>
    </source>
</evidence>
<dbReference type="Gene3D" id="1.20.1420.20">
    <property type="entry name" value="M75 peptidase, HXXE motif"/>
    <property type="match status" value="1"/>
</dbReference>
<keyword evidence="2 3" id="KW-0732">Signal</keyword>
<organism evidence="5 6">
    <name type="scientific">Silvimonas iriomotensis</name>
    <dbReference type="NCBI Taxonomy" id="449662"/>
    <lineage>
        <taxon>Bacteria</taxon>
        <taxon>Pseudomonadati</taxon>
        <taxon>Pseudomonadota</taxon>
        <taxon>Betaproteobacteria</taxon>
        <taxon>Neisseriales</taxon>
        <taxon>Chitinibacteraceae</taxon>
        <taxon>Silvimonas</taxon>
    </lineage>
</organism>
<proteinExistence type="predicted"/>
<sequence length="344" mass="36818">MKYCIPALPCLLMLLIAPARAELTGAQTSDLSLSLFNDVVMPAQRALADNTAQLASSMNALCARPNDTTLAAAQSAWKNTSNTWNRIAPLRLGPNRQRDVMLTFEAAAVDDALLKKTVSTTPDDPVSPKSVFESAHLPAGASGLPALEKLLFADSKAPPLPALQKGKSCQFGRWVAGGMARRGQTLIFEWNSMAEGMKYNPAYHTPFLTEALKNAAVGARTIATHQLAAGEVSPLPDFFPGWRAGTSKADVTAGIDGIEYVLLGSPSGMGFDDMLIAHDRQDIVDGLKERLINTRLALTALPGNYASQPGASRGEIVILQRRLNELADYIEGPMTDAMGVPFKK</sequence>
<dbReference type="InterPro" id="IPR018976">
    <property type="entry name" value="Imelysin-like"/>
</dbReference>
<evidence type="ECO:0000313" key="5">
    <source>
        <dbReference type="EMBL" id="GGP21837.1"/>
    </source>
</evidence>
<feature type="chain" id="PRO_5045590678" description="Imelysin-like domain-containing protein" evidence="3">
    <location>
        <begin position="22"/>
        <end position="344"/>
    </location>
</feature>
<comment type="caution">
    <text evidence="5">The sequence shown here is derived from an EMBL/GenBank/DDBJ whole genome shotgun (WGS) entry which is preliminary data.</text>
</comment>
<keyword evidence="6" id="KW-1185">Reference proteome</keyword>
<feature type="domain" description="Imelysin-like" evidence="4">
    <location>
        <begin position="45"/>
        <end position="325"/>
    </location>
</feature>
<protein>
    <recommendedName>
        <fullName evidence="4">Imelysin-like domain-containing protein</fullName>
    </recommendedName>
</protein>
<accession>A0ABQ2PAL7</accession>
<gene>
    <name evidence="5" type="ORF">GCM10010970_22460</name>
</gene>
<evidence type="ECO:0000256" key="1">
    <source>
        <dbReference type="ARBA" id="ARBA00004196"/>
    </source>
</evidence>
<evidence type="ECO:0000256" key="2">
    <source>
        <dbReference type="ARBA" id="ARBA00022729"/>
    </source>
</evidence>
<dbReference type="Pfam" id="PF09375">
    <property type="entry name" value="Peptidase_M75"/>
    <property type="match status" value="1"/>
</dbReference>
<comment type="subcellular location">
    <subcellularLocation>
        <location evidence="1">Cell envelope</location>
    </subcellularLocation>
</comment>
<dbReference type="InterPro" id="IPR038352">
    <property type="entry name" value="Imelysin_sf"/>
</dbReference>
<name>A0ABQ2PAL7_9NEIS</name>
<feature type="signal peptide" evidence="3">
    <location>
        <begin position="1"/>
        <end position="21"/>
    </location>
</feature>
<evidence type="ECO:0000256" key="3">
    <source>
        <dbReference type="SAM" id="SignalP"/>
    </source>
</evidence>
<dbReference type="Proteomes" id="UP000637267">
    <property type="component" value="Unassembled WGS sequence"/>
</dbReference>
<dbReference type="RefSeq" id="WP_188704406.1">
    <property type="nucleotide sequence ID" value="NZ_BMLX01000002.1"/>
</dbReference>
<dbReference type="EMBL" id="BMLX01000002">
    <property type="protein sequence ID" value="GGP21837.1"/>
    <property type="molecule type" value="Genomic_DNA"/>
</dbReference>